<dbReference type="GO" id="GO:0006260">
    <property type="term" value="P:DNA replication"/>
    <property type="evidence" value="ECO:0007669"/>
    <property type="project" value="InterPro"/>
</dbReference>
<evidence type="ECO:0000313" key="2">
    <source>
        <dbReference type="EMBL" id="SUA20854.1"/>
    </source>
</evidence>
<dbReference type="Gene3D" id="3.40.50.300">
    <property type="entry name" value="P-loop containing nucleotide triphosphate hydrolases"/>
    <property type="match status" value="1"/>
</dbReference>
<proteinExistence type="predicted"/>
<dbReference type="SUPFAM" id="SSF52540">
    <property type="entry name" value="P-loop containing nucleoside triphosphate hydrolases"/>
    <property type="match status" value="1"/>
</dbReference>
<dbReference type="Pfam" id="PF03796">
    <property type="entry name" value="DnaB_C"/>
    <property type="match status" value="1"/>
</dbReference>
<dbReference type="EC" id="3.6.4.12" evidence="2"/>
<dbReference type="PANTHER" id="PTHR30153">
    <property type="entry name" value="REPLICATIVE DNA HELICASE DNAB"/>
    <property type="match status" value="1"/>
</dbReference>
<dbReference type="GO" id="GO:0003678">
    <property type="term" value="F:DNA helicase activity"/>
    <property type="evidence" value="ECO:0007669"/>
    <property type="project" value="UniProtKB-EC"/>
</dbReference>
<dbReference type="InterPro" id="IPR027417">
    <property type="entry name" value="P-loop_NTPase"/>
</dbReference>
<protein>
    <submittedName>
        <fullName evidence="2">Replicative DNA helicase, phage associated protein</fullName>
        <ecNumber evidence="2">3.6.4.12</ecNumber>
    </submittedName>
</protein>
<keyword evidence="2" id="KW-0347">Helicase</keyword>
<evidence type="ECO:0000259" key="1">
    <source>
        <dbReference type="PROSITE" id="PS51199"/>
    </source>
</evidence>
<dbReference type="InterPro" id="IPR007694">
    <property type="entry name" value="DNA_helicase_DnaB-like_C"/>
</dbReference>
<dbReference type="AlphaFoldDB" id="A0A378VVY1"/>
<dbReference type="GO" id="GO:0016787">
    <property type="term" value="F:hydrolase activity"/>
    <property type="evidence" value="ECO:0007669"/>
    <property type="project" value="UniProtKB-KW"/>
</dbReference>
<dbReference type="GO" id="GO:0005524">
    <property type="term" value="F:ATP binding"/>
    <property type="evidence" value="ECO:0007669"/>
    <property type="project" value="InterPro"/>
</dbReference>
<dbReference type="PROSITE" id="PS51199">
    <property type="entry name" value="SF4_HELICASE"/>
    <property type="match status" value="1"/>
</dbReference>
<dbReference type="EMBL" id="UGRI01000001">
    <property type="protein sequence ID" value="SUA20854.1"/>
    <property type="molecule type" value="Genomic_DNA"/>
</dbReference>
<dbReference type="GO" id="GO:0005829">
    <property type="term" value="C:cytosol"/>
    <property type="evidence" value="ECO:0007669"/>
    <property type="project" value="TreeGrafter"/>
</dbReference>
<organism evidence="2">
    <name type="scientific">Neisseria gonorrhoeae</name>
    <dbReference type="NCBI Taxonomy" id="485"/>
    <lineage>
        <taxon>Bacteria</taxon>
        <taxon>Pseudomonadati</taxon>
        <taxon>Pseudomonadota</taxon>
        <taxon>Betaproteobacteria</taxon>
        <taxon>Neisseriales</taxon>
        <taxon>Neisseriaceae</taxon>
        <taxon>Neisseria</taxon>
    </lineage>
</organism>
<feature type="domain" description="SF4 helicase" evidence="1">
    <location>
        <begin position="1"/>
        <end position="183"/>
    </location>
</feature>
<keyword evidence="2" id="KW-0067">ATP-binding</keyword>
<sequence>MQYPHAEPETGNLTQSDYANMPIYVSQAKEWKFDVNCDLLNVDELCFWLRRKTHYRLGFVGCRSPSHHAKGREGRGGGVGEYIAPFENLAAELNIPVVLVAQLNRGNTKQADKRPNMADIRGSGAIEQDANIIMPHRESYYDGNENPSIAELIIAKNRDGETGTVVCGWKGQFMKFEEEPDLAWQAPKHDEYDPYSV</sequence>
<gene>
    <name evidence="2" type="primary">dnaB_2</name>
    <name evidence="2" type="ORF">NCTC11421_00959</name>
</gene>
<name>A0A378VVY1_NEIGO</name>
<dbReference type="PANTHER" id="PTHR30153:SF2">
    <property type="entry name" value="REPLICATIVE DNA HELICASE"/>
    <property type="match status" value="1"/>
</dbReference>
<accession>A0A378VVY1</accession>
<reference evidence="2" key="1">
    <citation type="submission" date="2018-06" db="EMBL/GenBank/DDBJ databases">
        <authorList>
            <consortium name="Pathogen Informatics"/>
            <person name="Doyle S."/>
        </authorList>
    </citation>
    <scope>NUCLEOTIDE SEQUENCE [LARGE SCALE GENOMIC DNA]</scope>
    <source>
        <strain evidence="2">NCTC11421</strain>
    </source>
</reference>
<keyword evidence="2" id="KW-0547">Nucleotide-binding</keyword>
<keyword evidence="2" id="KW-0378">Hydrolase</keyword>